<evidence type="ECO:0000256" key="2">
    <source>
        <dbReference type="ARBA" id="ARBA00022516"/>
    </source>
</evidence>
<dbReference type="AlphaFoldDB" id="A0A9D2P1F6"/>
<keyword evidence="7" id="KW-0275">Fatty acid biosynthesis</keyword>
<dbReference type="PANTHER" id="PTHR31727">
    <property type="entry name" value="OLEOYL-ACYL CARRIER PROTEIN THIOESTERASE 1, CHLOROPLASTIC"/>
    <property type="match status" value="1"/>
</dbReference>
<evidence type="ECO:0000259" key="9">
    <source>
        <dbReference type="Pfam" id="PF20791"/>
    </source>
</evidence>
<evidence type="ECO:0000313" key="11">
    <source>
        <dbReference type="Proteomes" id="UP000823882"/>
    </source>
</evidence>
<dbReference type="InterPro" id="IPR029069">
    <property type="entry name" value="HotDog_dom_sf"/>
</dbReference>
<evidence type="ECO:0000313" key="10">
    <source>
        <dbReference type="EMBL" id="HJC41857.1"/>
    </source>
</evidence>
<dbReference type="GO" id="GO:0000036">
    <property type="term" value="F:acyl carrier activity"/>
    <property type="evidence" value="ECO:0007669"/>
    <property type="project" value="TreeGrafter"/>
</dbReference>
<dbReference type="PANTHER" id="PTHR31727:SF6">
    <property type="entry name" value="OLEOYL-ACYL CARRIER PROTEIN THIOESTERASE 1, CHLOROPLASTIC"/>
    <property type="match status" value="1"/>
</dbReference>
<dbReference type="InterPro" id="IPR002864">
    <property type="entry name" value="Acyl-ACP_thioesterase_NHD"/>
</dbReference>
<dbReference type="GO" id="GO:0016297">
    <property type="term" value="F:fatty acyl-[ACP] hydrolase activity"/>
    <property type="evidence" value="ECO:0007669"/>
    <property type="project" value="InterPro"/>
</dbReference>
<keyword evidence="3" id="KW-0378">Hydrolase</keyword>
<evidence type="ECO:0000256" key="1">
    <source>
        <dbReference type="ARBA" id="ARBA00006500"/>
    </source>
</evidence>
<keyword evidence="4" id="KW-0276">Fatty acid metabolism</keyword>
<dbReference type="CDD" id="cd00586">
    <property type="entry name" value="4HBT"/>
    <property type="match status" value="1"/>
</dbReference>
<comment type="caution">
    <text evidence="10">The sequence shown here is derived from an EMBL/GenBank/DDBJ whole genome shotgun (WGS) entry which is preliminary data.</text>
</comment>
<reference evidence="10" key="1">
    <citation type="journal article" date="2021" name="PeerJ">
        <title>Extensive microbial diversity within the chicken gut microbiome revealed by metagenomics and culture.</title>
        <authorList>
            <person name="Gilroy R."/>
            <person name="Ravi A."/>
            <person name="Getino M."/>
            <person name="Pursley I."/>
            <person name="Horton D.L."/>
            <person name="Alikhan N.F."/>
            <person name="Baker D."/>
            <person name="Gharbi K."/>
            <person name="Hall N."/>
            <person name="Watson M."/>
            <person name="Adriaenssens E.M."/>
            <person name="Foster-Nyarko E."/>
            <person name="Jarju S."/>
            <person name="Secka A."/>
            <person name="Antonio M."/>
            <person name="Oren A."/>
            <person name="Chaudhuri R.R."/>
            <person name="La Ragione R."/>
            <person name="Hildebrand F."/>
            <person name="Pallen M.J."/>
        </authorList>
    </citation>
    <scope>NUCLEOTIDE SEQUENCE</scope>
    <source>
        <strain evidence="10">CHK186-1790</strain>
    </source>
</reference>
<feature type="domain" description="Acyl-ACP thioesterase N-terminal hotdog" evidence="8">
    <location>
        <begin position="3"/>
        <end position="122"/>
    </location>
</feature>
<reference evidence="10" key="2">
    <citation type="submission" date="2021-04" db="EMBL/GenBank/DDBJ databases">
        <authorList>
            <person name="Gilroy R."/>
        </authorList>
    </citation>
    <scope>NUCLEOTIDE SEQUENCE</scope>
    <source>
        <strain evidence="10">CHK186-1790</strain>
    </source>
</reference>
<accession>A0A9D2P1F6</accession>
<dbReference type="Pfam" id="PF01643">
    <property type="entry name" value="Acyl-ACP_TE"/>
    <property type="match status" value="1"/>
</dbReference>
<keyword evidence="6" id="KW-0443">Lipid metabolism</keyword>
<keyword evidence="5" id="KW-0809">Transit peptide</keyword>
<dbReference type="InterPro" id="IPR049427">
    <property type="entry name" value="Acyl-ACP_TE_C"/>
</dbReference>
<protein>
    <submittedName>
        <fullName evidence="10">Acyl-ACP thioesterase</fullName>
    </submittedName>
</protein>
<proteinExistence type="inferred from homology"/>
<dbReference type="InterPro" id="IPR045023">
    <property type="entry name" value="FATA/B"/>
</dbReference>
<evidence type="ECO:0000256" key="7">
    <source>
        <dbReference type="ARBA" id="ARBA00023160"/>
    </source>
</evidence>
<dbReference type="EMBL" id="DWWJ01000188">
    <property type="protein sequence ID" value="HJC41857.1"/>
    <property type="molecule type" value="Genomic_DNA"/>
</dbReference>
<dbReference type="SUPFAM" id="SSF54637">
    <property type="entry name" value="Thioesterase/thiol ester dehydrase-isomerase"/>
    <property type="match status" value="2"/>
</dbReference>
<feature type="domain" description="Acyl-ACP thioesterase-like C-terminal" evidence="9">
    <location>
        <begin position="158"/>
        <end position="212"/>
    </location>
</feature>
<gene>
    <name evidence="10" type="ORF">H9701_09960</name>
</gene>
<sequence>MYHEKRVQVEARDTDLFGLCRPSSLLDFLQETATEAADALHVGREEMIEKHHMFWMLARMWYRLDRPLFWKDVLTVRTWHRGSKGASMYRDFDLFREGEPVGEAVSVWVLADFTTHRLCRLETLQELEDTSGGSLCKTKLLPKLRLPGSLTPVEQRSLHYSDCDINGHVNNVRYADFACDALRLDQMGGGSFVSSVQLGYLKECRAGESLRLSTGTFDGTWYVQGDGPEERPRFDAALTLSPLDNPRNGA</sequence>
<name>A0A9D2P1F6_9FIRM</name>
<dbReference type="Gene3D" id="3.10.129.10">
    <property type="entry name" value="Hotdog Thioesterase"/>
    <property type="match status" value="2"/>
</dbReference>
<dbReference type="Pfam" id="PF20791">
    <property type="entry name" value="Acyl-ACP_TE_C"/>
    <property type="match status" value="1"/>
</dbReference>
<evidence type="ECO:0000256" key="3">
    <source>
        <dbReference type="ARBA" id="ARBA00022801"/>
    </source>
</evidence>
<evidence type="ECO:0000256" key="5">
    <source>
        <dbReference type="ARBA" id="ARBA00022946"/>
    </source>
</evidence>
<evidence type="ECO:0000256" key="4">
    <source>
        <dbReference type="ARBA" id="ARBA00022832"/>
    </source>
</evidence>
<evidence type="ECO:0000256" key="6">
    <source>
        <dbReference type="ARBA" id="ARBA00023098"/>
    </source>
</evidence>
<keyword evidence="2" id="KW-0444">Lipid biosynthesis</keyword>
<comment type="similarity">
    <text evidence="1">Belongs to the acyl-ACP thioesterase family.</text>
</comment>
<evidence type="ECO:0000259" key="8">
    <source>
        <dbReference type="Pfam" id="PF01643"/>
    </source>
</evidence>
<dbReference type="Proteomes" id="UP000823882">
    <property type="component" value="Unassembled WGS sequence"/>
</dbReference>
<organism evidence="10 11">
    <name type="scientific">Candidatus Intestinimonas pullistercoris</name>
    <dbReference type="NCBI Taxonomy" id="2838623"/>
    <lineage>
        <taxon>Bacteria</taxon>
        <taxon>Bacillati</taxon>
        <taxon>Bacillota</taxon>
        <taxon>Clostridia</taxon>
        <taxon>Eubacteriales</taxon>
        <taxon>Intestinimonas</taxon>
    </lineage>
</organism>